<dbReference type="Pfam" id="PF00697">
    <property type="entry name" value="PRAI"/>
    <property type="match status" value="1"/>
</dbReference>
<sequence length="216" mass="24427">MNQHMKTPELKLCGNRSLEDWQTVRLSGVQYAGFIFANSVRRVSNEEVAKWLEDYPPQDKMQIVGVFVNPELEELAETVSEVPLDIIQLHGKETPAFAAKIKQMTGKQVWKVLHHGDGALSDMSRYSDSVDGYVVDTKLPGQWGGTGKRFDWKAIPDYQNKAEKQNVPLFIAGGVNPDNVRELMDYMPDGIDVSSGIEMDDKKDRTKIIRMKERLG</sequence>
<accession>A0ABU0JXZ8</accession>
<evidence type="ECO:0000256" key="6">
    <source>
        <dbReference type="ARBA" id="ARBA00022822"/>
    </source>
</evidence>
<dbReference type="PANTHER" id="PTHR42894:SF1">
    <property type="entry name" value="N-(5'-PHOSPHORIBOSYL)ANTHRANILATE ISOMERASE"/>
    <property type="match status" value="1"/>
</dbReference>
<evidence type="ECO:0000313" key="11">
    <source>
        <dbReference type="EMBL" id="MDQ0481985.1"/>
    </source>
</evidence>
<feature type="domain" description="N-(5'phosphoribosyl) anthranilate isomerase (PRAI)" evidence="10">
    <location>
        <begin position="11"/>
        <end position="211"/>
    </location>
</feature>
<dbReference type="NCBIfam" id="NF002301">
    <property type="entry name" value="PRK01222.2-1"/>
    <property type="match status" value="1"/>
</dbReference>
<keyword evidence="6 9" id="KW-0822">Tryptophan biosynthesis</keyword>
<comment type="catalytic activity">
    <reaction evidence="1 9">
        <text>N-(5-phospho-beta-D-ribosyl)anthranilate = 1-(2-carboxyphenylamino)-1-deoxy-D-ribulose 5-phosphate</text>
        <dbReference type="Rhea" id="RHEA:21540"/>
        <dbReference type="ChEBI" id="CHEBI:18277"/>
        <dbReference type="ChEBI" id="CHEBI:58613"/>
        <dbReference type="EC" id="5.3.1.24"/>
    </reaction>
</comment>
<dbReference type="HAMAP" id="MF_00135">
    <property type="entry name" value="PRAI"/>
    <property type="match status" value="1"/>
</dbReference>
<dbReference type="SUPFAM" id="SSF51366">
    <property type="entry name" value="Ribulose-phoshate binding barrel"/>
    <property type="match status" value="1"/>
</dbReference>
<dbReference type="CDD" id="cd00405">
    <property type="entry name" value="PRAI"/>
    <property type="match status" value="1"/>
</dbReference>
<organism evidence="11 12">
    <name type="scientific">Guptibacillus hwajinpoensis</name>
    <dbReference type="NCBI Taxonomy" id="208199"/>
    <lineage>
        <taxon>Bacteria</taxon>
        <taxon>Bacillati</taxon>
        <taxon>Bacillota</taxon>
        <taxon>Bacilli</taxon>
        <taxon>Bacillales</taxon>
        <taxon>Guptibacillaceae</taxon>
        <taxon>Guptibacillus</taxon>
    </lineage>
</organism>
<dbReference type="EMBL" id="JAUSWM010000001">
    <property type="protein sequence ID" value="MDQ0481985.1"/>
    <property type="molecule type" value="Genomic_DNA"/>
</dbReference>
<dbReference type="PANTHER" id="PTHR42894">
    <property type="entry name" value="N-(5'-PHOSPHORIBOSYL)ANTHRANILATE ISOMERASE"/>
    <property type="match status" value="1"/>
</dbReference>
<comment type="caution">
    <text evidence="11">The sequence shown here is derived from an EMBL/GenBank/DDBJ whole genome shotgun (WGS) entry which is preliminary data.</text>
</comment>
<protein>
    <recommendedName>
        <fullName evidence="4 9">N-(5'-phosphoribosyl)anthranilate isomerase</fullName>
        <shortName evidence="9">PRAI</shortName>
        <ecNumber evidence="3 9">5.3.1.24</ecNumber>
    </recommendedName>
</protein>
<name>A0ABU0JXZ8_9BACL</name>
<dbReference type="RefSeq" id="WP_307070970.1">
    <property type="nucleotide sequence ID" value="NZ_JAQRMZ010000002.1"/>
</dbReference>
<keyword evidence="12" id="KW-1185">Reference proteome</keyword>
<dbReference type="InterPro" id="IPR001240">
    <property type="entry name" value="PRAI_dom"/>
</dbReference>
<gene>
    <name evidence="9" type="primary">trpF</name>
    <name evidence="11" type="ORF">QO000_000938</name>
</gene>
<evidence type="ECO:0000256" key="2">
    <source>
        <dbReference type="ARBA" id="ARBA00004664"/>
    </source>
</evidence>
<dbReference type="Proteomes" id="UP001226720">
    <property type="component" value="Unassembled WGS sequence"/>
</dbReference>
<dbReference type="EC" id="5.3.1.24" evidence="3 9"/>
<evidence type="ECO:0000313" key="12">
    <source>
        <dbReference type="Proteomes" id="UP001226720"/>
    </source>
</evidence>
<dbReference type="InterPro" id="IPR013785">
    <property type="entry name" value="Aldolase_TIM"/>
</dbReference>
<evidence type="ECO:0000259" key="10">
    <source>
        <dbReference type="Pfam" id="PF00697"/>
    </source>
</evidence>
<reference evidence="11" key="1">
    <citation type="submission" date="2023-07" db="EMBL/GenBank/DDBJ databases">
        <title>Genomic Encyclopedia of Type Strains, Phase IV (KMG-IV): sequencing the most valuable type-strain genomes for metagenomic binning, comparative biology and taxonomic classification.</title>
        <authorList>
            <person name="Goeker M."/>
        </authorList>
    </citation>
    <scope>NUCLEOTIDE SEQUENCE [LARGE SCALE GENOMIC DNA]</scope>
    <source>
        <strain evidence="11">JSM 076093</strain>
    </source>
</reference>
<dbReference type="GeneID" id="301325869"/>
<evidence type="ECO:0000256" key="8">
    <source>
        <dbReference type="ARBA" id="ARBA00023235"/>
    </source>
</evidence>
<evidence type="ECO:0000256" key="7">
    <source>
        <dbReference type="ARBA" id="ARBA00023141"/>
    </source>
</evidence>
<evidence type="ECO:0000256" key="9">
    <source>
        <dbReference type="HAMAP-Rule" id="MF_00135"/>
    </source>
</evidence>
<dbReference type="GO" id="GO:0004640">
    <property type="term" value="F:phosphoribosylanthranilate isomerase activity"/>
    <property type="evidence" value="ECO:0007669"/>
    <property type="project" value="UniProtKB-EC"/>
</dbReference>
<comment type="pathway">
    <text evidence="2 9">Amino-acid biosynthesis; L-tryptophan biosynthesis; L-tryptophan from chorismate: step 3/5.</text>
</comment>
<dbReference type="InterPro" id="IPR044643">
    <property type="entry name" value="TrpF_fam"/>
</dbReference>
<keyword evidence="7 9" id="KW-0057">Aromatic amino acid biosynthesis</keyword>
<evidence type="ECO:0000256" key="4">
    <source>
        <dbReference type="ARBA" id="ARBA00022272"/>
    </source>
</evidence>
<proteinExistence type="inferred from homology"/>
<evidence type="ECO:0000256" key="3">
    <source>
        <dbReference type="ARBA" id="ARBA00012572"/>
    </source>
</evidence>
<keyword evidence="8 9" id="KW-0413">Isomerase</keyword>
<evidence type="ECO:0000256" key="1">
    <source>
        <dbReference type="ARBA" id="ARBA00001164"/>
    </source>
</evidence>
<evidence type="ECO:0000256" key="5">
    <source>
        <dbReference type="ARBA" id="ARBA00022605"/>
    </source>
</evidence>
<dbReference type="InterPro" id="IPR011060">
    <property type="entry name" value="RibuloseP-bd_barrel"/>
</dbReference>
<keyword evidence="5 9" id="KW-0028">Amino-acid biosynthesis</keyword>
<comment type="similarity">
    <text evidence="9">Belongs to the TrpF family.</text>
</comment>
<dbReference type="Gene3D" id="3.20.20.70">
    <property type="entry name" value="Aldolase class I"/>
    <property type="match status" value="1"/>
</dbReference>